<feature type="compositionally biased region" description="Low complexity" evidence="1">
    <location>
        <begin position="101"/>
        <end position="119"/>
    </location>
</feature>
<dbReference type="Proteomes" id="UP001446871">
    <property type="component" value="Unassembled WGS sequence"/>
</dbReference>
<sequence>MSPTQNLIKKMATMSLTDDFKTRHESKLRYRKDHMSSRPLPAVKQTSLPQIFLPSLFNYSSDSFNDSSAPFDRSSASFNHSSSPFERSSTYLNRSSTSFDRPSTSIERSSTSIERSSTPFDRSWKRNLPTATQQCAMESEVGNEHIGSKVIFPQSLSFCYLCLVYMCADCQMCRTTRSVRMGT</sequence>
<evidence type="ECO:0000313" key="3">
    <source>
        <dbReference type="Proteomes" id="UP001446871"/>
    </source>
</evidence>
<gene>
    <name evidence="2" type="ORF">PG996_000397</name>
</gene>
<protein>
    <submittedName>
        <fullName evidence="2">Uncharacterized protein</fullName>
    </submittedName>
</protein>
<evidence type="ECO:0000256" key="1">
    <source>
        <dbReference type="SAM" id="MobiDB-lite"/>
    </source>
</evidence>
<feature type="region of interest" description="Disordered" evidence="1">
    <location>
        <begin position="77"/>
        <end position="124"/>
    </location>
</feature>
<name>A0ABR1WDN2_9PEZI</name>
<organism evidence="2 3">
    <name type="scientific">Apiospora saccharicola</name>
    <dbReference type="NCBI Taxonomy" id="335842"/>
    <lineage>
        <taxon>Eukaryota</taxon>
        <taxon>Fungi</taxon>
        <taxon>Dikarya</taxon>
        <taxon>Ascomycota</taxon>
        <taxon>Pezizomycotina</taxon>
        <taxon>Sordariomycetes</taxon>
        <taxon>Xylariomycetidae</taxon>
        <taxon>Amphisphaeriales</taxon>
        <taxon>Apiosporaceae</taxon>
        <taxon>Apiospora</taxon>
    </lineage>
</organism>
<reference evidence="2 3" key="1">
    <citation type="submission" date="2023-01" db="EMBL/GenBank/DDBJ databases">
        <title>Analysis of 21 Apiospora genomes using comparative genomics revels a genus with tremendous synthesis potential of carbohydrate active enzymes and secondary metabolites.</title>
        <authorList>
            <person name="Sorensen T."/>
        </authorList>
    </citation>
    <scope>NUCLEOTIDE SEQUENCE [LARGE SCALE GENOMIC DNA]</scope>
    <source>
        <strain evidence="2 3">CBS 83171</strain>
    </source>
</reference>
<feature type="compositionally biased region" description="Polar residues" evidence="1">
    <location>
        <begin position="84"/>
        <end position="100"/>
    </location>
</feature>
<keyword evidence="3" id="KW-1185">Reference proteome</keyword>
<accession>A0ABR1WDN2</accession>
<comment type="caution">
    <text evidence="2">The sequence shown here is derived from an EMBL/GenBank/DDBJ whole genome shotgun (WGS) entry which is preliminary data.</text>
</comment>
<dbReference type="EMBL" id="JAQQWM010000001">
    <property type="protein sequence ID" value="KAK8081616.1"/>
    <property type="molecule type" value="Genomic_DNA"/>
</dbReference>
<proteinExistence type="predicted"/>
<evidence type="ECO:0000313" key="2">
    <source>
        <dbReference type="EMBL" id="KAK8081616.1"/>
    </source>
</evidence>